<reference evidence="2 4" key="2">
    <citation type="journal article" date="2018" name="J Appl Environ Microbiol">
        <title>The gut symbionts Lactobacillus reuteri R2lc and 2010 encode a polyketide synthase cluster that activates the mammalian aryl-hydrocarbon receptor.</title>
        <authorList>
            <person name="Ozcam M."/>
            <person name="Roos S."/>
            <person name="Van Pijkeren J.P."/>
        </authorList>
    </citation>
    <scope>NUCLEOTIDE SEQUENCE [LARGE SCALE GENOMIC DNA]</scope>
    <source>
        <strain evidence="2 4">R2lc</strain>
    </source>
</reference>
<dbReference type="RefSeq" id="WP_066035419.1">
    <property type="nucleotide sequence ID" value="NZ_CP136906.1"/>
</dbReference>
<evidence type="ECO:0000313" key="1">
    <source>
        <dbReference type="EMBL" id="OCX49682.1"/>
    </source>
</evidence>
<dbReference type="Proteomes" id="UP000095141">
    <property type="component" value="Unassembled WGS sequence"/>
</dbReference>
<sequence>MLNDIESWRDLIAAREDDEAEAKAIMQDARFEDGFNELQKIDDKIFKLYREFNLKLKYLQDNPPADTSMLQWNELKGLKPFPVNEY</sequence>
<evidence type="ECO:0000313" key="2">
    <source>
        <dbReference type="EMBL" id="RMX24835.1"/>
    </source>
</evidence>
<dbReference type="EMBL" id="MCNS01000003">
    <property type="protein sequence ID" value="OCX49682.1"/>
    <property type="molecule type" value="Genomic_DNA"/>
</dbReference>
<proteinExistence type="predicted"/>
<name>A0A1C2GDW5_LIMRT</name>
<organism evidence="1 3">
    <name type="scientific">Limosilactobacillus reuteri</name>
    <name type="common">Lactobacillus reuteri</name>
    <dbReference type="NCBI Taxonomy" id="1598"/>
    <lineage>
        <taxon>Bacteria</taxon>
        <taxon>Bacillati</taxon>
        <taxon>Bacillota</taxon>
        <taxon>Bacilli</taxon>
        <taxon>Lactobacillales</taxon>
        <taxon>Lactobacillaceae</taxon>
        <taxon>Limosilactobacillus</taxon>
    </lineage>
</organism>
<dbReference type="EMBL" id="PTLS01000038">
    <property type="protein sequence ID" value="RMX24835.1"/>
    <property type="molecule type" value="Genomic_DNA"/>
</dbReference>
<accession>A0A1C2GDW5</accession>
<dbReference type="Proteomes" id="UP000276940">
    <property type="component" value="Unassembled WGS sequence"/>
</dbReference>
<dbReference type="AlphaFoldDB" id="A0A1C2GDW5"/>
<evidence type="ECO:0000313" key="4">
    <source>
        <dbReference type="Proteomes" id="UP000276940"/>
    </source>
</evidence>
<reference evidence="1 3" key="1">
    <citation type="submission" date="2016-08" db="EMBL/GenBank/DDBJ databases">
        <title>Probiotic bacterium isolated from chicken gut.</title>
        <authorList>
            <person name="Levy J.L."/>
            <person name="Hassan H.M."/>
            <person name="Mendoza M.A."/>
        </authorList>
    </citation>
    <scope>NUCLEOTIDE SEQUENCE [LARGE SCALE GENOMIC DNA]</scope>
    <source>
        <strain evidence="1 3">P43</strain>
    </source>
</reference>
<comment type="caution">
    <text evidence="1">The sequence shown here is derived from an EMBL/GenBank/DDBJ whole genome shotgun (WGS) entry which is preliminary data.</text>
</comment>
<gene>
    <name evidence="1" type="ORF">BFD03_01825</name>
    <name evidence="2" type="ORF">C5O77_08340</name>
</gene>
<evidence type="ECO:0000313" key="3">
    <source>
        <dbReference type="Proteomes" id="UP000095141"/>
    </source>
</evidence>
<protein>
    <submittedName>
        <fullName evidence="1">Uncharacterized protein</fullName>
    </submittedName>
</protein>